<dbReference type="EMBL" id="JAADJZ010000019">
    <property type="protein sequence ID" value="KAF2868294.1"/>
    <property type="molecule type" value="Genomic_DNA"/>
</dbReference>
<reference evidence="2 3" key="1">
    <citation type="submission" date="2020-01" db="EMBL/GenBank/DDBJ databases">
        <authorList>
            <consortium name="DOE Joint Genome Institute"/>
            <person name="Haridas S."/>
            <person name="Albert R."/>
            <person name="Binder M."/>
            <person name="Bloem J."/>
            <person name="Labutti K."/>
            <person name="Salamov A."/>
            <person name="Andreopoulos B."/>
            <person name="Baker S.E."/>
            <person name="Barry K."/>
            <person name="Bills G."/>
            <person name="Bluhm B.H."/>
            <person name="Cannon C."/>
            <person name="Castanera R."/>
            <person name="Culley D.E."/>
            <person name="Daum C."/>
            <person name="Ezra D."/>
            <person name="Gonzalez J.B."/>
            <person name="Henrissat B."/>
            <person name="Kuo A."/>
            <person name="Liang C."/>
            <person name="Lipzen A."/>
            <person name="Lutzoni F."/>
            <person name="Magnuson J."/>
            <person name="Mondo S."/>
            <person name="Nolan M."/>
            <person name="Ohm R."/>
            <person name="Pangilinan J."/>
            <person name="Park H.-J.H."/>
            <person name="Ramirez L."/>
            <person name="Alfaro M."/>
            <person name="Sun H."/>
            <person name="Tritt A."/>
            <person name="Yoshinaga Y."/>
            <person name="Zwiers L.-H.L."/>
            <person name="Turgeon B.G."/>
            <person name="Goodwin S.B."/>
            <person name="Spatafora J.W."/>
            <person name="Crous P.W."/>
            <person name="Grigoriev I.V."/>
        </authorList>
    </citation>
    <scope>NUCLEOTIDE SEQUENCE [LARGE SCALE GENOMIC DNA]</scope>
    <source>
        <strain evidence="2 3">CBS 611.86</strain>
    </source>
</reference>
<feature type="region of interest" description="Disordered" evidence="1">
    <location>
        <begin position="141"/>
        <end position="163"/>
    </location>
</feature>
<keyword evidence="3" id="KW-1185">Reference proteome</keyword>
<dbReference type="AlphaFoldDB" id="A0A7C8I1F7"/>
<comment type="caution">
    <text evidence="2">The sequence shown here is derived from an EMBL/GenBank/DDBJ whole genome shotgun (WGS) entry which is preliminary data.</text>
</comment>
<protein>
    <recommendedName>
        <fullName evidence="4">F-box domain-containing protein</fullName>
    </recommendedName>
</protein>
<evidence type="ECO:0000313" key="3">
    <source>
        <dbReference type="Proteomes" id="UP000481861"/>
    </source>
</evidence>
<accession>A0A7C8I1F7</accession>
<feature type="compositionally biased region" description="Polar residues" evidence="1">
    <location>
        <begin position="149"/>
        <end position="163"/>
    </location>
</feature>
<sequence length="475" mass="53586">MASTDLLSKLPGELIDNICTYLGRGDIHALRTTCATMKEKSHSGFAACHFRTTRVMLTRESLEALIALAKDERFRASIQVLQLCMVIFLASMKFEIDDEVHNQHEREELELACAQAQCHEEAKHPKVEDDRDHHIKQEAVSVTEPVKGLSSQPYSTSKDSRQFQSGIALTEPAGVSSSQLSPTPEGLRRFRRLRRQRYGRHMHSQNTLRTKSIDVELLAEAFRNLPALQSVVITNQLNRDRPPLGLRKVVSEIGMWPVTASLNQSIELPRVYWTDYAANSNEIRASYRRFISHGIAVTCGAILRSKIKLKQSFTVDGASYNFRLSKTPESRKLGPTTTPAKTFAQSQIKELKQAFSDVQNLSFHFHEHRQNDSIPGLQAPFAWFKSFIPLFPSVRTLSLTGETLRERNVSIFSELFTSPDVFPKLEALHISSSQAQLAALVQTLANRERALKRLVVCDGPKTCKWRLSSACESMH</sequence>
<dbReference type="OrthoDB" id="5279008at2759"/>
<evidence type="ECO:0000256" key="1">
    <source>
        <dbReference type="SAM" id="MobiDB-lite"/>
    </source>
</evidence>
<organism evidence="2 3">
    <name type="scientific">Massariosphaeria phaeospora</name>
    <dbReference type="NCBI Taxonomy" id="100035"/>
    <lineage>
        <taxon>Eukaryota</taxon>
        <taxon>Fungi</taxon>
        <taxon>Dikarya</taxon>
        <taxon>Ascomycota</taxon>
        <taxon>Pezizomycotina</taxon>
        <taxon>Dothideomycetes</taxon>
        <taxon>Pleosporomycetidae</taxon>
        <taxon>Pleosporales</taxon>
        <taxon>Pleosporales incertae sedis</taxon>
        <taxon>Massariosphaeria</taxon>
    </lineage>
</organism>
<evidence type="ECO:0008006" key="4">
    <source>
        <dbReference type="Google" id="ProtNLM"/>
    </source>
</evidence>
<evidence type="ECO:0000313" key="2">
    <source>
        <dbReference type="EMBL" id="KAF2868294.1"/>
    </source>
</evidence>
<dbReference type="Proteomes" id="UP000481861">
    <property type="component" value="Unassembled WGS sequence"/>
</dbReference>
<proteinExistence type="predicted"/>
<gene>
    <name evidence="2" type="ORF">BDV95DRAFT_609782</name>
</gene>
<name>A0A7C8I1F7_9PLEO</name>